<feature type="transmembrane region" description="Helical" evidence="1">
    <location>
        <begin position="111"/>
        <end position="130"/>
    </location>
</feature>
<evidence type="ECO:0000313" key="3">
    <source>
        <dbReference type="Proteomes" id="UP000199513"/>
    </source>
</evidence>
<organism evidence="2 3">
    <name type="scientific">Thermoflexibacter ruber</name>
    <dbReference type="NCBI Taxonomy" id="1003"/>
    <lineage>
        <taxon>Bacteria</taxon>
        <taxon>Pseudomonadati</taxon>
        <taxon>Bacteroidota</taxon>
        <taxon>Cytophagia</taxon>
        <taxon>Cytophagales</taxon>
        <taxon>Thermoflexibacteraceae</taxon>
        <taxon>Thermoflexibacter</taxon>
    </lineage>
</organism>
<name>A0A1I2JQN4_9BACT</name>
<keyword evidence="1" id="KW-0472">Membrane</keyword>
<feature type="transmembrane region" description="Helical" evidence="1">
    <location>
        <begin position="204"/>
        <end position="225"/>
    </location>
</feature>
<feature type="transmembrane region" description="Helical" evidence="1">
    <location>
        <begin position="12"/>
        <end position="34"/>
    </location>
</feature>
<dbReference type="STRING" id="1003.SAMN04488541_10624"/>
<dbReference type="OrthoDB" id="9802842at2"/>
<dbReference type="RefSeq" id="WP_091549382.1">
    <property type="nucleotide sequence ID" value="NZ_FONY01000062.1"/>
</dbReference>
<dbReference type="Proteomes" id="UP000199513">
    <property type="component" value="Unassembled WGS sequence"/>
</dbReference>
<evidence type="ECO:0000313" key="2">
    <source>
        <dbReference type="EMBL" id="SFF57285.1"/>
    </source>
</evidence>
<dbReference type="GO" id="GO:0016020">
    <property type="term" value="C:membrane"/>
    <property type="evidence" value="ECO:0007669"/>
    <property type="project" value="InterPro"/>
</dbReference>
<keyword evidence="1" id="KW-1133">Transmembrane helix</keyword>
<accession>A0A1I2JQN4</accession>
<dbReference type="EMBL" id="FONY01000062">
    <property type="protein sequence ID" value="SFF57285.1"/>
    <property type="molecule type" value="Genomic_DNA"/>
</dbReference>
<protein>
    <submittedName>
        <fullName evidence="2">Succinate dehydrogenase / fumarate reductase cytochrome b subunit</fullName>
    </submittedName>
</protein>
<sequence length="230" mass="26152">MKWLVNMLTSTIGRKLIMALTGLFLILFLVVHLSGNLQLIKGDGGRAFNLYAEFMTTFPLIKVISIGNFFFILLHIYTSAVLTQRNRAARPVQYAYLAGQSTNSSWASRNMGVLGTIILVFLIVHLRGFWYEMHFGSIPTQNYDGKEVKDLYTVVKATYAQWWYVAFYVISMIFVGFHLLHGFSSAFQTLGLNHKKYTPLIKGLGYAIAVLIPLGFAIIPIVMFFQRTDW</sequence>
<keyword evidence="1" id="KW-0812">Transmembrane</keyword>
<dbReference type="InterPro" id="IPR034804">
    <property type="entry name" value="SQR/QFR_C/D"/>
</dbReference>
<evidence type="ECO:0000256" key="1">
    <source>
        <dbReference type="SAM" id="Phobius"/>
    </source>
</evidence>
<dbReference type="AlphaFoldDB" id="A0A1I2JQN4"/>
<reference evidence="2 3" key="1">
    <citation type="submission" date="2016-10" db="EMBL/GenBank/DDBJ databases">
        <authorList>
            <person name="de Groot N.N."/>
        </authorList>
    </citation>
    <scope>NUCLEOTIDE SEQUENCE [LARGE SCALE GENOMIC DNA]</scope>
    <source>
        <strain>GEY</strain>
        <strain evidence="3">DSM 9560</strain>
    </source>
</reference>
<dbReference type="InterPro" id="IPR011138">
    <property type="entry name" value="Cytochrome_b-558"/>
</dbReference>
<dbReference type="NCBIfam" id="TIGR02046">
    <property type="entry name" value="sdhC_b558_fam"/>
    <property type="match status" value="1"/>
</dbReference>
<feature type="transmembrane region" description="Helical" evidence="1">
    <location>
        <begin position="54"/>
        <end position="77"/>
    </location>
</feature>
<feature type="transmembrane region" description="Helical" evidence="1">
    <location>
        <begin position="162"/>
        <end position="183"/>
    </location>
</feature>
<proteinExistence type="predicted"/>
<dbReference type="SUPFAM" id="SSF81343">
    <property type="entry name" value="Fumarate reductase respiratory complex transmembrane subunits"/>
    <property type="match status" value="1"/>
</dbReference>
<dbReference type="Gene3D" id="1.20.1300.10">
    <property type="entry name" value="Fumarate reductase/succinate dehydrogenase, transmembrane subunit"/>
    <property type="match status" value="1"/>
</dbReference>
<gene>
    <name evidence="2" type="ORF">SAMN04488541_10624</name>
</gene>
<keyword evidence="3" id="KW-1185">Reference proteome</keyword>
<dbReference type="CDD" id="cd03498">
    <property type="entry name" value="SQR_TypeB_2_TM"/>
    <property type="match status" value="1"/>
</dbReference>